<dbReference type="SUPFAM" id="SSF47986">
    <property type="entry name" value="DEATH domain"/>
    <property type="match status" value="1"/>
</dbReference>
<evidence type="ECO:0000259" key="11">
    <source>
        <dbReference type="PROSITE" id="PS50837"/>
    </source>
</evidence>
<dbReference type="InterPro" id="IPR011029">
    <property type="entry name" value="DEATH-like_dom_sf"/>
</dbReference>
<evidence type="ECO:0000256" key="2">
    <source>
        <dbReference type="ARBA" id="ARBA00008665"/>
    </source>
</evidence>
<dbReference type="GO" id="GO:0006954">
    <property type="term" value="P:inflammatory response"/>
    <property type="evidence" value="ECO:0007669"/>
    <property type="project" value="UniProtKB-KW"/>
</dbReference>
<dbReference type="InterPro" id="IPR032675">
    <property type="entry name" value="LRR_dom_sf"/>
</dbReference>
<evidence type="ECO:0000256" key="3">
    <source>
        <dbReference type="ARBA" id="ARBA00022490"/>
    </source>
</evidence>
<keyword evidence="5" id="KW-0547">Nucleotide-binding</keyword>
<comment type="subcellular location">
    <subcellularLocation>
        <location evidence="1">Inflammasome</location>
    </subcellularLocation>
</comment>
<dbReference type="Pfam" id="PF17776">
    <property type="entry name" value="NLRC4_HD2"/>
    <property type="match status" value="1"/>
</dbReference>
<dbReference type="SUPFAM" id="SSF52047">
    <property type="entry name" value="RNI-like"/>
    <property type="match status" value="1"/>
</dbReference>
<feature type="domain" description="NACHT" evidence="11">
    <location>
        <begin position="179"/>
        <end position="320"/>
    </location>
</feature>
<dbReference type="GO" id="GO:0005815">
    <property type="term" value="C:microtubule organizing center"/>
    <property type="evidence" value="ECO:0007669"/>
    <property type="project" value="UniProtKB-SubCell"/>
</dbReference>
<proteinExistence type="inferred from homology"/>
<evidence type="ECO:0000256" key="8">
    <source>
        <dbReference type="ARBA" id="ARBA00022843"/>
    </source>
</evidence>
<dbReference type="OMA" id="PHLMRVM"/>
<evidence type="ECO:0000256" key="9">
    <source>
        <dbReference type="ARBA" id="ARBA00023198"/>
    </source>
</evidence>
<dbReference type="InterPro" id="IPR027417">
    <property type="entry name" value="P-loop_NTPase"/>
</dbReference>
<keyword evidence="13" id="KW-1185">Reference proteome</keyword>
<evidence type="ECO:0000256" key="7">
    <source>
        <dbReference type="ARBA" id="ARBA00022840"/>
    </source>
</evidence>
<dbReference type="SMART" id="SM00368">
    <property type="entry name" value="LRR_RI"/>
    <property type="match status" value="4"/>
</dbReference>
<evidence type="ECO:0000256" key="10">
    <source>
        <dbReference type="ARBA" id="ARBA00023233"/>
    </source>
</evidence>
<dbReference type="Pfam" id="PF17779">
    <property type="entry name" value="WHD_NOD2"/>
    <property type="match status" value="1"/>
</dbReference>
<gene>
    <name evidence="12" type="primary">NOD1</name>
</gene>
<keyword evidence="4" id="KW-0677">Repeat</keyword>
<sequence>MCLVSYQALKSPLEKLTEDEWEQFMTHLNKKYPSIFTGHLHNQSALEVVKNILVSLKEGAFRATVNILKNMDQNELADSLQRDEGGMNSVFGSTQLRGHFTYLIIQSYPFCQFCEKLQHQLKQQTYFLPTITQGEKVQLQNMYIDTLMELLSDKNERLGYLEGVDQLLSQKGVFNDKAQVTFITGDAGTGKSILLQQSQSLWSKGELDTGARFLFAFSCRQFSAFQESDKISLWDLIFKHNYTCPDGDMRNNVVEYILKNPEMAIFTFDGYDEINSNFDQGTDYEISSPEETAHPLVLLKSLLSGKLLNGSQKVVTARTGTEFLSMLVRKRVILKGFSIDQLQKYTDKYSQGNEDQKLVSVQINSNHLLQSLCLIPLFCWIVFESCSQSVEILKTLDHGVTLTSIFMDLVRAFFSRSNLNIYTEAGSWKLRAFAKLAHLGMEKEKFVLNYDHLSSCGIGENDLKVGILIPASYYDNGKTATFQFMHLTLQSFLTALHLVLEEQMSTRGILQFFPQLQSQHFLHLPWRGGSKSQTKSSSQTNEHHHYTNLFLCGLLSKQNNDLQEPLMSLPLLRKKQELLFSFLSDNVKLNFRNLPLDKIDDGIAVRLTHDMLRMLRYIFETRSDKLAKLAAKGFSAQVIKLTYCKVDSFDCEVLAFVLQYQKEFYCINLDNNNISDYGIRQLKPLFSNLTTLRLCDNQIQDEGVAIFTNEFLKYKALKGLTLFTNHITDIGAKHIARIIEECPHFRRLGNNRITGEGGRYLANAIQRSKAIYYVGMWGNKIGDEGAKHFAEAIRNHPNLSPCFQYLSIPHLMRVMVLSLFLKCFITLEGILDHSSIQNLSRSFIFFVCAFGLPSSIQTTGFQWGSSTKTEMATKINRL</sequence>
<accession>A0A673WUL8</accession>
<dbReference type="Gene3D" id="3.40.50.300">
    <property type="entry name" value="P-loop containing nucleotide triphosphate hydrolases"/>
    <property type="match status" value="1"/>
</dbReference>
<dbReference type="Pfam" id="PF05729">
    <property type="entry name" value="NACHT"/>
    <property type="match status" value="1"/>
</dbReference>
<dbReference type="GeneTree" id="ENSGT00940000157845"/>
<dbReference type="InterPro" id="IPR007111">
    <property type="entry name" value="NACHT_NTPase"/>
</dbReference>
<dbReference type="Gene3D" id="1.10.533.10">
    <property type="entry name" value="Death Domain, Fas"/>
    <property type="match status" value="1"/>
</dbReference>
<dbReference type="InterPro" id="IPR001611">
    <property type="entry name" value="Leu-rich_rpt"/>
</dbReference>
<evidence type="ECO:0000256" key="5">
    <source>
        <dbReference type="ARBA" id="ARBA00022741"/>
    </source>
</evidence>
<keyword evidence="3" id="KW-0963">Cytoplasm</keyword>
<organism evidence="12 13">
    <name type="scientific">Salmo trutta</name>
    <name type="common">Brown trout</name>
    <dbReference type="NCBI Taxonomy" id="8032"/>
    <lineage>
        <taxon>Eukaryota</taxon>
        <taxon>Metazoa</taxon>
        <taxon>Chordata</taxon>
        <taxon>Craniata</taxon>
        <taxon>Vertebrata</taxon>
        <taxon>Euteleostomi</taxon>
        <taxon>Actinopterygii</taxon>
        <taxon>Neopterygii</taxon>
        <taxon>Teleostei</taxon>
        <taxon>Protacanthopterygii</taxon>
        <taxon>Salmoniformes</taxon>
        <taxon>Salmonidae</taxon>
        <taxon>Salmoninae</taxon>
        <taxon>Salmo</taxon>
    </lineage>
</organism>
<comment type="similarity">
    <text evidence="2">Belongs to the NLRP family.</text>
</comment>
<dbReference type="Pfam" id="PF13516">
    <property type="entry name" value="LRR_6"/>
    <property type="match status" value="1"/>
</dbReference>
<keyword evidence="7" id="KW-0067">ATP-binding</keyword>
<keyword evidence="6" id="KW-0378">Hydrolase</keyword>
<dbReference type="GO" id="GO:0061702">
    <property type="term" value="C:canonical inflammasome complex"/>
    <property type="evidence" value="ECO:0007669"/>
    <property type="project" value="UniProtKB-SubCell"/>
</dbReference>
<dbReference type="PANTHER" id="PTHR45690:SF19">
    <property type="entry name" value="NACHT, LRR AND PYD DOMAINS-CONTAINING PROTEIN 3"/>
    <property type="match status" value="1"/>
</dbReference>
<dbReference type="GO" id="GO:0005524">
    <property type="term" value="F:ATP binding"/>
    <property type="evidence" value="ECO:0007669"/>
    <property type="project" value="UniProtKB-KW"/>
</dbReference>
<dbReference type="PROSITE" id="PS50837">
    <property type="entry name" value="NACHT"/>
    <property type="match status" value="1"/>
</dbReference>
<evidence type="ECO:0000313" key="12">
    <source>
        <dbReference type="Ensembl" id="ENSSTUP00000015735.1"/>
    </source>
</evidence>
<evidence type="ECO:0000313" key="13">
    <source>
        <dbReference type="Proteomes" id="UP000472277"/>
    </source>
</evidence>
<dbReference type="Ensembl" id="ENSSTUT00000016600.1">
    <property type="protein sequence ID" value="ENSSTUP00000015735.1"/>
    <property type="gene ID" value="ENSSTUG00000007192.1"/>
</dbReference>
<dbReference type="InterPro" id="IPR041267">
    <property type="entry name" value="NLRP_HD2"/>
</dbReference>
<keyword evidence="8" id="KW-0832">Ubl conjugation</keyword>
<evidence type="ECO:0000256" key="1">
    <source>
        <dbReference type="ARBA" id="ARBA00004110"/>
    </source>
</evidence>
<reference evidence="12" key="1">
    <citation type="submission" date="2025-08" db="UniProtKB">
        <authorList>
            <consortium name="Ensembl"/>
        </authorList>
    </citation>
    <scope>IDENTIFICATION</scope>
</reference>
<dbReference type="InterPro" id="IPR050637">
    <property type="entry name" value="NLRP_innate_immun_reg"/>
</dbReference>
<dbReference type="PANTHER" id="PTHR45690">
    <property type="entry name" value="NACHT, LRR AND PYD DOMAINS-CONTAINING PROTEIN 12"/>
    <property type="match status" value="1"/>
</dbReference>
<dbReference type="GO" id="GO:0000139">
    <property type="term" value="C:Golgi membrane"/>
    <property type="evidence" value="ECO:0007669"/>
    <property type="project" value="UniProtKB-SubCell"/>
</dbReference>
<name>A0A673WUL8_SALTR</name>
<dbReference type="Gene3D" id="3.80.10.10">
    <property type="entry name" value="Ribonuclease Inhibitor"/>
    <property type="match status" value="1"/>
</dbReference>
<dbReference type="AlphaFoldDB" id="A0A673WUL8"/>
<dbReference type="Proteomes" id="UP000472277">
    <property type="component" value="Chromosome 27"/>
</dbReference>
<evidence type="ECO:0000256" key="6">
    <source>
        <dbReference type="ARBA" id="ARBA00022801"/>
    </source>
</evidence>
<reference evidence="12" key="2">
    <citation type="submission" date="2025-09" db="UniProtKB">
        <authorList>
            <consortium name="Ensembl"/>
        </authorList>
    </citation>
    <scope>IDENTIFICATION</scope>
</reference>
<protein>
    <submittedName>
        <fullName evidence="12">Nucleotide binding oligomerization domain containing 1</fullName>
    </submittedName>
</protein>
<dbReference type="GO" id="GO:0045087">
    <property type="term" value="P:innate immune response"/>
    <property type="evidence" value="ECO:0007669"/>
    <property type="project" value="UniProtKB-KW"/>
</dbReference>
<dbReference type="InParanoid" id="A0A673WUL8"/>
<dbReference type="GO" id="GO:0005634">
    <property type="term" value="C:nucleus"/>
    <property type="evidence" value="ECO:0007669"/>
    <property type="project" value="UniProtKB-SubCell"/>
</dbReference>
<keyword evidence="10" id="KW-1271">Inflammasome</keyword>
<dbReference type="InterPro" id="IPR041075">
    <property type="entry name" value="NOD1/2_WH"/>
</dbReference>
<keyword evidence="9" id="KW-0395">Inflammatory response</keyword>
<evidence type="ECO:0000256" key="4">
    <source>
        <dbReference type="ARBA" id="ARBA00022737"/>
    </source>
</evidence>
<dbReference type="GO" id="GO:0005739">
    <property type="term" value="C:mitochondrion"/>
    <property type="evidence" value="ECO:0007669"/>
    <property type="project" value="UniProtKB-SubCell"/>
</dbReference>